<dbReference type="STRING" id="1246581.A0A2H9TH57"/>
<gene>
    <name evidence="6" type="ORF">PSACC_03114</name>
</gene>
<keyword evidence="7" id="KW-1185">Reference proteome</keyword>
<dbReference type="Gene3D" id="1.10.287.1060">
    <property type="entry name" value="ESAT-6-like"/>
    <property type="match status" value="1"/>
</dbReference>
<accession>A0A2H9TH57</accession>
<dbReference type="GO" id="GO:0032511">
    <property type="term" value="P:late endosome to vacuole transport via multivesicular body sorting pathway"/>
    <property type="evidence" value="ECO:0007669"/>
    <property type="project" value="TreeGrafter"/>
</dbReference>
<evidence type="ECO:0000256" key="1">
    <source>
        <dbReference type="ARBA" id="ARBA00004177"/>
    </source>
</evidence>
<dbReference type="AlphaFoldDB" id="A0A2H9TH57"/>
<dbReference type="PANTHER" id="PTHR22761">
    <property type="entry name" value="CHARGED MULTIVESICULAR BODY PROTEIN"/>
    <property type="match status" value="1"/>
</dbReference>
<evidence type="ECO:0000313" key="6">
    <source>
        <dbReference type="EMBL" id="PJF17056.1"/>
    </source>
</evidence>
<dbReference type="OrthoDB" id="5592979at2759"/>
<dbReference type="PANTHER" id="PTHR22761:SF10">
    <property type="entry name" value="GH13992P"/>
    <property type="match status" value="1"/>
</dbReference>
<dbReference type="EMBL" id="MTSL01000191">
    <property type="protein sequence ID" value="PJF17056.1"/>
    <property type="molecule type" value="Genomic_DNA"/>
</dbReference>
<name>A0A2H9TH57_9FUNG</name>
<evidence type="ECO:0000256" key="5">
    <source>
        <dbReference type="ARBA" id="ARBA00042586"/>
    </source>
</evidence>
<dbReference type="Pfam" id="PF03357">
    <property type="entry name" value="Snf7"/>
    <property type="match status" value="1"/>
</dbReference>
<evidence type="ECO:0000256" key="3">
    <source>
        <dbReference type="ARBA" id="ARBA00022753"/>
    </source>
</evidence>
<organism evidence="6 7">
    <name type="scientific">Paramicrosporidium saccamoebae</name>
    <dbReference type="NCBI Taxonomy" id="1246581"/>
    <lineage>
        <taxon>Eukaryota</taxon>
        <taxon>Fungi</taxon>
        <taxon>Fungi incertae sedis</taxon>
        <taxon>Cryptomycota</taxon>
        <taxon>Cryptomycota incertae sedis</taxon>
        <taxon>Paramicrosporidium</taxon>
    </lineage>
</organism>
<dbReference type="GO" id="GO:0000815">
    <property type="term" value="C:ESCRT III complex"/>
    <property type="evidence" value="ECO:0007669"/>
    <property type="project" value="TreeGrafter"/>
</dbReference>
<protein>
    <recommendedName>
        <fullName evidence="4">Vacuolar-sorting protein SNF7</fullName>
    </recommendedName>
    <alternativeName>
        <fullName evidence="5">Vacuolar protein-sorting-associated protein 32</fullName>
    </alternativeName>
</protein>
<dbReference type="GO" id="GO:0005771">
    <property type="term" value="C:multivesicular body"/>
    <property type="evidence" value="ECO:0007669"/>
    <property type="project" value="TreeGrafter"/>
</dbReference>
<dbReference type="GO" id="GO:0009898">
    <property type="term" value="C:cytoplasmic side of plasma membrane"/>
    <property type="evidence" value="ECO:0007669"/>
    <property type="project" value="TreeGrafter"/>
</dbReference>
<evidence type="ECO:0000256" key="2">
    <source>
        <dbReference type="ARBA" id="ARBA00006190"/>
    </source>
</evidence>
<dbReference type="Gene3D" id="6.10.250.1710">
    <property type="match status" value="1"/>
</dbReference>
<proteinExistence type="inferred from homology"/>
<comment type="similarity">
    <text evidence="2">Belongs to the SNF7 family.</text>
</comment>
<reference evidence="6 7" key="1">
    <citation type="submission" date="2016-10" db="EMBL/GenBank/DDBJ databases">
        <title>The genome of Paramicrosporidium saccamoebae is the missing link in understanding Cryptomycota and Microsporidia evolution.</title>
        <authorList>
            <person name="Quandt C.A."/>
            <person name="Beaudet D."/>
            <person name="Corsaro D."/>
            <person name="Michel R."/>
            <person name="Corradi N."/>
            <person name="James T."/>
        </authorList>
    </citation>
    <scope>NUCLEOTIDE SEQUENCE [LARGE SCALE GENOMIC DNA]</scope>
    <source>
        <strain evidence="6 7">KSL3</strain>
    </source>
</reference>
<sequence>MRLFGRSKKKEVEGPQESIVQMRATLEMLEKKEKHLETKIAAEATMARQQAVSNKSSTLTIKVLMCSGLNGAETKENLLAIENANVNMETLKAMKAGSQTMKTMHGEMDVDKVDATMDDIREQMDLANEINAAISTPLGMDYGVDEDELNEELEQLEQTELDRAMLDVKTPQEVVRSPVSDTAVSLPGVPATAVDEDAELEELRKSMAI</sequence>
<comment type="caution">
    <text evidence="6">The sequence shown here is derived from an EMBL/GenBank/DDBJ whole genome shotgun (WGS) entry which is preliminary data.</text>
</comment>
<dbReference type="Proteomes" id="UP000240830">
    <property type="component" value="Unassembled WGS sequence"/>
</dbReference>
<keyword evidence="3" id="KW-0967">Endosome</keyword>
<evidence type="ECO:0000256" key="4">
    <source>
        <dbReference type="ARBA" id="ARBA00040017"/>
    </source>
</evidence>
<dbReference type="GO" id="GO:0006900">
    <property type="term" value="P:vesicle budding from membrane"/>
    <property type="evidence" value="ECO:0007669"/>
    <property type="project" value="TreeGrafter"/>
</dbReference>
<evidence type="ECO:0000313" key="7">
    <source>
        <dbReference type="Proteomes" id="UP000240830"/>
    </source>
</evidence>
<dbReference type="InterPro" id="IPR005024">
    <property type="entry name" value="Snf7_fam"/>
</dbReference>
<comment type="subcellular location">
    <subcellularLocation>
        <location evidence="1">Endosome</location>
    </subcellularLocation>
</comment>